<evidence type="ECO:0000259" key="2">
    <source>
        <dbReference type="Pfam" id="PF25597"/>
    </source>
</evidence>
<evidence type="ECO:0000313" key="3">
    <source>
        <dbReference type="EMBL" id="MBW0541978.1"/>
    </source>
</evidence>
<protein>
    <recommendedName>
        <fullName evidence="2">Retroviral polymerase SH3-like domain-containing protein</fullName>
    </recommendedName>
</protein>
<proteinExistence type="predicted"/>
<feature type="compositionally biased region" description="Pro residues" evidence="1">
    <location>
        <begin position="95"/>
        <end position="104"/>
    </location>
</feature>
<reference evidence="3" key="1">
    <citation type="submission" date="2021-03" db="EMBL/GenBank/DDBJ databases">
        <title>Draft genome sequence of rust myrtle Austropuccinia psidii MF-1, a brazilian biotype.</title>
        <authorList>
            <person name="Quecine M.C."/>
            <person name="Pachon D.M.R."/>
            <person name="Bonatelli M.L."/>
            <person name="Correr F.H."/>
            <person name="Franceschini L.M."/>
            <person name="Leite T.F."/>
            <person name="Margarido G.R.A."/>
            <person name="Almeida C.A."/>
            <person name="Ferrarezi J.A."/>
            <person name="Labate C.A."/>
        </authorList>
    </citation>
    <scope>NUCLEOTIDE SEQUENCE</scope>
    <source>
        <strain evidence="3">MF-1</strain>
    </source>
</reference>
<sequence length="104" mass="11204">MNKANLTSKISPQSNRGFFLGYFKGHKNYKVFNMVTGKLQITHDCIFHDTSIGLENPSESPAVVFTILSVELYTPVPVLAAAEVEDSNDVSSPGSSPPPSCAQS</sequence>
<dbReference type="InterPro" id="IPR057670">
    <property type="entry name" value="SH3_retrovirus"/>
</dbReference>
<feature type="non-terminal residue" evidence="3">
    <location>
        <position position="104"/>
    </location>
</feature>
<gene>
    <name evidence="3" type="ORF">O181_081693</name>
</gene>
<dbReference type="Proteomes" id="UP000765509">
    <property type="component" value="Unassembled WGS sequence"/>
</dbReference>
<organism evidence="3 4">
    <name type="scientific">Austropuccinia psidii MF-1</name>
    <dbReference type="NCBI Taxonomy" id="1389203"/>
    <lineage>
        <taxon>Eukaryota</taxon>
        <taxon>Fungi</taxon>
        <taxon>Dikarya</taxon>
        <taxon>Basidiomycota</taxon>
        <taxon>Pucciniomycotina</taxon>
        <taxon>Pucciniomycetes</taxon>
        <taxon>Pucciniales</taxon>
        <taxon>Sphaerophragmiaceae</taxon>
        <taxon>Austropuccinia</taxon>
    </lineage>
</organism>
<feature type="region of interest" description="Disordered" evidence="1">
    <location>
        <begin position="84"/>
        <end position="104"/>
    </location>
</feature>
<dbReference type="EMBL" id="AVOT02046658">
    <property type="protein sequence ID" value="MBW0541978.1"/>
    <property type="molecule type" value="Genomic_DNA"/>
</dbReference>
<feature type="domain" description="Retroviral polymerase SH3-like" evidence="2">
    <location>
        <begin position="7"/>
        <end position="53"/>
    </location>
</feature>
<dbReference type="AlphaFoldDB" id="A0A9Q3FQB8"/>
<evidence type="ECO:0000256" key="1">
    <source>
        <dbReference type="SAM" id="MobiDB-lite"/>
    </source>
</evidence>
<comment type="caution">
    <text evidence="3">The sequence shown here is derived from an EMBL/GenBank/DDBJ whole genome shotgun (WGS) entry which is preliminary data.</text>
</comment>
<keyword evidence="4" id="KW-1185">Reference proteome</keyword>
<name>A0A9Q3FQB8_9BASI</name>
<evidence type="ECO:0000313" key="4">
    <source>
        <dbReference type="Proteomes" id="UP000765509"/>
    </source>
</evidence>
<dbReference type="Pfam" id="PF25597">
    <property type="entry name" value="SH3_retrovirus"/>
    <property type="match status" value="1"/>
</dbReference>
<accession>A0A9Q3FQB8</accession>